<dbReference type="EMBL" id="JBEDNZ010000013">
    <property type="protein sequence ID" value="KAL0830243.1"/>
    <property type="molecule type" value="Genomic_DNA"/>
</dbReference>
<proteinExistence type="predicted"/>
<dbReference type="Proteomes" id="UP001549921">
    <property type="component" value="Unassembled WGS sequence"/>
</dbReference>
<keyword evidence="2" id="KW-0812">Transmembrane</keyword>
<keyword evidence="2" id="KW-1133">Transmembrane helix</keyword>
<evidence type="ECO:0000256" key="1">
    <source>
        <dbReference type="SAM" id="MobiDB-lite"/>
    </source>
</evidence>
<protein>
    <submittedName>
        <fullName evidence="3">Uncharacterized protein</fullName>
    </submittedName>
</protein>
<organism evidence="3 4">
    <name type="scientific">Loxostege sticticalis</name>
    <name type="common">Beet webworm moth</name>
    <dbReference type="NCBI Taxonomy" id="481309"/>
    <lineage>
        <taxon>Eukaryota</taxon>
        <taxon>Metazoa</taxon>
        <taxon>Ecdysozoa</taxon>
        <taxon>Arthropoda</taxon>
        <taxon>Hexapoda</taxon>
        <taxon>Insecta</taxon>
        <taxon>Pterygota</taxon>
        <taxon>Neoptera</taxon>
        <taxon>Endopterygota</taxon>
        <taxon>Lepidoptera</taxon>
        <taxon>Glossata</taxon>
        <taxon>Ditrysia</taxon>
        <taxon>Pyraloidea</taxon>
        <taxon>Crambidae</taxon>
        <taxon>Pyraustinae</taxon>
        <taxon>Loxostege</taxon>
    </lineage>
</organism>
<evidence type="ECO:0000313" key="4">
    <source>
        <dbReference type="Proteomes" id="UP001549921"/>
    </source>
</evidence>
<feature type="region of interest" description="Disordered" evidence="1">
    <location>
        <begin position="238"/>
        <end position="265"/>
    </location>
</feature>
<feature type="transmembrane region" description="Helical" evidence="2">
    <location>
        <begin position="186"/>
        <end position="210"/>
    </location>
</feature>
<evidence type="ECO:0000313" key="3">
    <source>
        <dbReference type="EMBL" id="KAL0830243.1"/>
    </source>
</evidence>
<evidence type="ECO:0000256" key="2">
    <source>
        <dbReference type="SAM" id="Phobius"/>
    </source>
</evidence>
<sequence>MTPARDARGRMLCCRGVPERCARAAAALLVHVNLLLMLFSGAGLSLATRLKWDPSAYVVLRELAPAEYRAACALLLGGALTLMLLAHAAVGAVAAGPHSQARRPILFMYASVMSLLTLAELSACAWLASRAVAFLNSEAARDLLQLLEARDHLRAALQILSKWLPLPKKIQELIDEAEADLPRNGYAAAGAAVTLLVLQPTAIVLAVVAASARRPPPAPAPAQPRRVSVSTLASTASASTFSRAEPRRSRQKYHSEASSTSEKVPLRTAYRNGRLVII</sequence>
<feature type="transmembrane region" description="Helical" evidence="2">
    <location>
        <begin position="21"/>
        <end position="48"/>
    </location>
</feature>
<feature type="transmembrane region" description="Helical" evidence="2">
    <location>
        <begin position="106"/>
        <end position="128"/>
    </location>
</feature>
<dbReference type="AlphaFoldDB" id="A0ABD0SZI9"/>
<keyword evidence="2" id="KW-0472">Membrane</keyword>
<feature type="transmembrane region" description="Helical" evidence="2">
    <location>
        <begin position="68"/>
        <end position="94"/>
    </location>
</feature>
<reference evidence="3 4" key="1">
    <citation type="submission" date="2024-06" db="EMBL/GenBank/DDBJ databases">
        <title>A chromosome-level genome assembly of beet webworm, Loxostege sticticalis.</title>
        <authorList>
            <person name="Zhang Y."/>
        </authorList>
    </citation>
    <scope>NUCLEOTIDE SEQUENCE [LARGE SCALE GENOMIC DNA]</scope>
    <source>
        <strain evidence="3">AQ028</strain>
        <tissue evidence="3">Male pupae</tissue>
    </source>
</reference>
<accession>A0ABD0SZI9</accession>
<name>A0ABD0SZI9_LOXSC</name>
<comment type="caution">
    <text evidence="3">The sequence shown here is derived from an EMBL/GenBank/DDBJ whole genome shotgun (WGS) entry which is preliminary data.</text>
</comment>
<gene>
    <name evidence="3" type="ORF">ABMA28_002454</name>
</gene>